<comment type="similarity">
    <text evidence="2">Belongs to the TMEM54 family.</text>
</comment>
<evidence type="ECO:0000256" key="3">
    <source>
        <dbReference type="ARBA" id="ARBA00022692"/>
    </source>
</evidence>
<name>A0A401RXC3_CHIPU</name>
<feature type="transmembrane region" description="Helical" evidence="6">
    <location>
        <begin position="154"/>
        <end position="184"/>
    </location>
</feature>
<organism evidence="7 8">
    <name type="scientific">Chiloscyllium punctatum</name>
    <name type="common">Brownbanded bambooshark</name>
    <name type="synonym">Hemiscyllium punctatum</name>
    <dbReference type="NCBI Taxonomy" id="137246"/>
    <lineage>
        <taxon>Eukaryota</taxon>
        <taxon>Metazoa</taxon>
        <taxon>Chordata</taxon>
        <taxon>Craniata</taxon>
        <taxon>Vertebrata</taxon>
        <taxon>Chondrichthyes</taxon>
        <taxon>Elasmobranchii</taxon>
        <taxon>Galeomorphii</taxon>
        <taxon>Galeoidea</taxon>
        <taxon>Orectolobiformes</taxon>
        <taxon>Hemiscylliidae</taxon>
        <taxon>Chiloscyllium</taxon>
    </lineage>
</organism>
<evidence type="ECO:0000313" key="8">
    <source>
        <dbReference type="Proteomes" id="UP000287033"/>
    </source>
</evidence>
<dbReference type="Proteomes" id="UP000287033">
    <property type="component" value="Unassembled WGS sequence"/>
</dbReference>
<protein>
    <recommendedName>
        <fullName evidence="9">Keratinocyte-associated protein 3</fullName>
    </recommendedName>
</protein>
<evidence type="ECO:0000256" key="4">
    <source>
        <dbReference type="ARBA" id="ARBA00022989"/>
    </source>
</evidence>
<evidence type="ECO:0008006" key="9">
    <source>
        <dbReference type="Google" id="ProtNLM"/>
    </source>
</evidence>
<dbReference type="EMBL" id="BEZZ01000018">
    <property type="protein sequence ID" value="GCC22801.1"/>
    <property type="molecule type" value="Genomic_DNA"/>
</dbReference>
<feature type="transmembrane region" description="Helical" evidence="6">
    <location>
        <begin position="58"/>
        <end position="77"/>
    </location>
</feature>
<keyword evidence="8" id="KW-1185">Reference proteome</keyword>
<keyword evidence="4 6" id="KW-1133">Transmembrane helix</keyword>
<comment type="caution">
    <text evidence="7">The sequence shown here is derived from an EMBL/GenBank/DDBJ whole genome shotgun (WGS) entry which is preliminary data.</text>
</comment>
<dbReference type="AlphaFoldDB" id="A0A401RXC3"/>
<dbReference type="STRING" id="137246.A0A401RXC3"/>
<dbReference type="GO" id="GO:0016020">
    <property type="term" value="C:membrane"/>
    <property type="evidence" value="ECO:0007669"/>
    <property type="project" value="UniProtKB-SubCell"/>
</dbReference>
<evidence type="ECO:0000256" key="5">
    <source>
        <dbReference type="ARBA" id="ARBA00023136"/>
    </source>
</evidence>
<evidence type="ECO:0000256" key="1">
    <source>
        <dbReference type="ARBA" id="ARBA00004141"/>
    </source>
</evidence>
<dbReference type="OMA" id="YVAGPHD"/>
<dbReference type="PANTHER" id="PTHR31258:SF2">
    <property type="entry name" value="TRANSMEMBRANE PROTEIN 54"/>
    <property type="match status" value="1"/>
</dbReference>
<accession>A0A401RXC3</accession>
<feature type="transmembrane region" description="Helical" evidence="6">
    <location>
        <begin position="89"/>
        <end position="116"/>
    </location>
</feature>
<comment type="subcellular location">
    <subcellularLocation>
        <location evidence="1">Membrane</location>
        <topology evidence="1">Multi-pass membrane protein</topology>
    </subcellularLocation>
</comment>
<dbReference type="Pfam" id="PF12304">
    <property type="entry name" value="BCLP"/>
    <property type="match status" value="1"/>
</dbReference>
<dbReference type="OrthoDB" id="9389418at2759"/>
<dbReference type="PANTHER" id="PTHR31258">
    <property type="entry name" value="KERATINOCYTE-ASSOCIATED PROTEIN 3"/>
    <property type="match status" value="1"/>
</dbReference>
<reference evidence="7 8" key="1">
    <citation type="journal article" date="2018" name="Nat. Ecol. Evol.">
        <title>Shark genomes provide insights into elasmobranch evolution and the origin of vertebrates.</title>
        <authorList>
            <person name="Hara Y"/>
            <person name="Yamaguchi K"/>
            <person name="Onimaru K"/>
            <person name="Kadota M"/>
            <person name="Koyanagi M"/>
            <person name="Keeley SD"/>
            <person name="Tatsumi K"/>
            <person name="Tanaka K"/>
            <person name="Motone F"/>
            <person name="Kageyama Y"/>
            <person name="Nozu R"/>
            <person name="Adachi N"/>
            <person name="Nishimura O"/>
            <person name="Nakagawa R"/>
            <person name="Tanegashima C"/>
            <person name="Kiyatake I"/>
            <person name="Matsumoto R"/>
            <person name="Murakumo K"/>
            <person name="Nishida K"/>
            <person name="Terakita A"/>
            <person name="Kuratani S"/>
            <person name="Sato K"/>
            <person name="Hyodo S Kuraku.S."/>
        </authorList>
    </citation>
    <scope>NUCLEOTIDE SEQUENCE [LARGE SCALE GENOMIC DNA]</scope>
</reference>
<evidence type="ECO:0000313" key="7">
    <source>
        <dbReference type="EMBL" id="GCC22801.1"/>
    </source>
</evidence>
<keyword evidence="3 6" id="KW-0812">Transmembrane</keyword>
<keyword evidence="5 6" id="KW-0472">Membrane</keyword>
<feature type="transmembrane region" description="Helical" evidence="6">
    <location>
        <begin position="16"/>
        <end position="38"/>
    </location>
</feature>
<sequence length="223" mass="24496">MCRVDNLLDRKQLMKIGIALIIIGHLNFILGAIIHGTVLRHVTSPENGSLVEYSVTNVMSAISGILTICTGIAVIVLSGNLSRTILQYIVFASSMLNSLISMACLLGLGVSVVITIANGGRTLLTVCHLSSTKDVLQITNECPFDPTRIYDTTLAMWIPSLVLTGVEAFLSIRCFFVSINLLGIKKKPLKSDRKQVRQKSSEEIQETDEDSELLEETTVRFWV</sequence>
<evidence type="ECO:0000256" key="2">
    <source>
        <dbReference type="ARBA" id="ARBA00011030"/>
    </source>
</evidence>
<proteinExistence type="inferred from homology"/>
<gene>
    <name evidence="7" type="ORF">chiPu_0001191</name>
</gene>
<dbReference type="InterPro" id="IPR020977">
    <property type="entry name" value="Beta-casein-like"/>
</dbReference>
<evidence type="ECO:0000256" key="6">
    <source>
        <dbReference type="SAM" id="Phobius"/>
    </source>
</evidence>